<accession>A0A344L067</accession>
<keyword evidence="4" id="KW-1185">Reference proteome</keyword>
<dbReference type="Pfam" id="PF14016">
    <property type="entry name" value="DUF4232"/>
    <property type="match status" value="1"/>
</dbReference>
<evidence type="ECO:0000313" key="4">
    <source>
        <dbReference type="Proteomes" id="UP000250434"/>
    </source>
</evidence>
<gene>
    <name evidence="3" type="ORF">A4R43_01965</name>
</gene>
<evidence type="ECO:0000259" key="2">
    <source>
        <dbReference type="Pfam" id="PF14016"/>
    </source>
</evidence>
<dbReference type="KEGG" id="aab:A4R43_01965"/>
<dbReference type="Proteomes" id="UP000250434">
    <property type="component" value="Chromosome"/>
</dbReference>
<evidence type="ECO:0000313" key="3">
    <source>
        <dbReference type="EMBL" id="AXB41441.1"/>
    </source>
</evidence>
<feature type="domain" description="DUF4232" evidence="2">
    <location>
        <begin position="9"/>
        <end position="136"/>
    </location>
</feature>
<protein>
    <recommendedName>
        <fullName evidence="2">DUF4232 domain-containing protein</fullName>
    </recommendedName>
</protein>
<sequence>MTASGLPACPASQLSGRLRPGSPEVGHRRATLEVTNRGDSPCALNGYGDLRLLGADARTVPTDAWRQPHPAATEVVLDPGEAAVRELRWSARPGKGEPADGPCQPEAVRLEVTPPDQAESFGVPWSLGPVCRGGWIAGGAFTESTSNARP</sequence>
<organism evidence="3 4">
    <name type="scientific">Amycolatopsis albispora</name>
    <dbReference type="NCBI Taxonomy" id="1804986"/>
    <lineage>
        <taxon>Bacteria</taxon>
        <taxon>Bacillati</taxon>
        <taxon>Actinomycetota</taxon>
        <taxon>Actinomycetes</taxon>
        <taxon>Pseudonocardiales</taxon>
        <taxon>Pseudonocardiaceae</taxon>
        <taxon>Amycolatopsis</taxon>
    </lineage>
</organism>
<name>A0A344L067_9PSEU</name>
<feature type="region of interest" description="Disordered" evidence="1">
    <location>
        <begin position="1"/>
        <end position="25"/>
    </location>
</feature>
<reference evidence="3 4" key="1">
    <citation type="submission" date="2016-04" db="EMBL/GenBank/DDBJ databases">
        <title>Complete genome sequence and analysis of deep-sea sediment isolate, Amycolatopsis sp. WP1.</title>
        <authorList>
            <person name="Wang H."/>
            <person name="Chen S."/>
            <person name="Wu Q."/>
        </authorList>
    </citation>
    <scope>NUCLEOTIDE SEQUENCE [LARGE SCALE GENOMIC DNA]</scope>
    <source>
        <strain evidence="3 4">WP1</strain>
    </source>
</reference>
<dbReference type="EMBL" id="CP015163">
    <property type="protein sequence ID" value="AXB41441.1"/>
    <property type="molecule type" value="Genomic_DNA"/>
</dbReference>
<evidence type="ECO:0000256" key="1">
    <source>
        <dbReference type="SAM" id="MobiDB-lite"/>
    </source>
</evidence>
<dbReference type="InterPro" id="IPR025326">
    <property type="entry name" value="DUF4232"/>
</dbReference>
<dbReference type="AlphaFoldDB" id="A0A344L067"/>
<proteinExistence type="predicted"/>